<evidence type="ECO:0000313" key="2">
    <source>
        <dbReference type="Proteomes" id="UP000616151"/>
    </source>
</evidence>
<dbReference type="EMBL" id="JAENHL010000006">
    <property type="protein sequence ID" value="MBK1866416.1"/>
    <property type="molecule type" value="Genomic_DNA"/>
</dbReference>
<dbReference type="Proteomes" id="UP000616151">
    <property type="component" value="Unassembled WGS sequence"/>
</dbReference>
<proteinExistence type="predicted"/>
<organism evidence="1 2">
    <name type="scientific">Taklimakanibacter albus</name>
    <dbReference type="NCBI Taxonomy" id="2800327"/>
    <lineage>
        <taxon>Bacteria</taxon>
        <taxon>Pseudomonadati</taxon>
        <taxon>Pseudomonadota</taxon>
        <taxon>Alphaproteobacteria</taxon>
        <taxon>Hyphomicrobiales</taxon>
        <taxon>Aestuariivirgaceae</taxon>
        <taxon>Taklimakanibacter</taxon>
    </lineage>
</organism>
<accession>A0ACC5R199</accession>
<comment type="caution">
    <text evidence="1">The sequence shown here is derived from an EMBL/GenBank/DDBJ whole genome shotgun (WGS) entry which is preliminary data.</text>
</comment>
<reference evidence="1" key="1">
    <citation type="submission" date="2021-01" db="EMBL/GenBank/DDBJ databases">
        <authorList>
            <person name="Sun Q."/>
        </authorList>
    </citation>
    <scope>NUCLEOTIDE SEQUENCE</scope>
    <source>
        <strain evidence="1">YIM B02566</strain>
    </source>
</reference>
<keyword evidence="2" id="KW-1185">Reference proteome</keyword>
<gene>
    <name evidence="1" type="ORF">JHL16_08645</name>
</gene>
<sequence>MQKLFATDTPWASDAVAIALPAAREITAAKPRQTIFTRFLCPREPGEVAGQWQRLYAHCPEMTRLDPRLFAIVSELSRLSPEAITIDRHVFSIFASEQFRLELLARHPRTLIFSGVEADVCVLASIFSAIDVGYRVVVVEEAVASPNKVGHQAAIEGILPRFDQQIELVGVNELLTSWG</sequence>
<evidence type="ECO:0000313" key="1">
    <source>
        <dbReference type="EMBL" id="MBK1866416.1"/>
    </source>
</evidence>
<name>A0ACC5R199_9HYPH</name>
<protein>
    <submittedName>
        <fullName evidence="1">Isochorismatase family protein</fullName>
    </submittedName>
</protein>